<evidence type="ECO:0000256" key="14">
    <source>
        <dbReference type="ARBA" id="ARBA00035305"/>
    </source>
</evidence>
<dbReference type="InterPro" id="IPR003661">
    <property type="entry name" value="HisK_dim/P_dom"/>
</dbReference>
<dbReference type="InterPro" id="IPR004358">
    <property type="entry name" value="Sig_transdc_His_kin-like_C"/>
</dbReference>
<comment type="subcellular location">
    <subcellularLocation>
        <location evidence="2">Cell membrane</location>
        <topology evidence="2">Multi-pass membrane protein</topology>
    </subcellularLocation>
</comment>
<reference evidence="19" key="1">
    <citation type="journal article" date="2019" name="Int. J. Syst. Evol. Microbiol.">
        <title>The Global Catalogue of Microorganisms (GCM) 10K type strain sequencing project: providing services to taxonomists for standard genome sequencing and annotation.</title>
        <authorList>
            <consortium name="The Broad Institute Genomics Platform"/>
            <consortium name="The Broad Institute Genome Sequencing Center for Infectious Disease"/>
            <person name="Wu L."/>
            <person name="Ma J."/>
        </authorList>
    </citation>
    <scope>NUCLEOTIDE SEQUENCE [LARGE SCALE GENOMIC DNA]</scope>
    <source>
        <strain evidence="19">JCM 18531</strain>
    </source>
</reference>
<dbReference type="SUPFAM" id="SSF158472">
    <property type="entry name" value="HAMP domain-like"/>
    <property type="match status" value="1"/>
</dbReference>
<comment type="catalytic activity">
    <reaction evidence="1">
        <text>ATP + protein L-histidine = ADP + protein N-phospho-L-histidine.</text>
        <dbReference type="EC" id="2.7.13.3"/>
    </reaction>
</comment>
<dbReference type="InterPro" id="IPR005467">
    <property type="entry name" value="His_kinase_dom"/>
</dbReference>
<name>A0ABP8WYL8_9ACTN</name>
<keyword evidence="5" id="KW-0597">Phosphoprotein</keyword>
<evidence type="ECO:0000256" key="8">
    <source>
        <dbReference type="ARBA" id="ARBA00022741"/>
    </source>
</evidence>
<dbReference type="Pfam" id="PF00672">
    <property type="entry name" value="HAMP"/>
    <property type="match status" value="1"/>
</dbReference>
<dbReference type="EC" id="2.7.13.3" evidence="3"/>
<dbReference type="SMART" id="SM00304">
    <property type="entry name" value="HAMP"/>
    <property type="match status" value="1"/>
</dbReference>
<dbReference type="CDD" id="cd00082">
    <property type="entry name" value="HisKA"/>
    <property type="match status" value="1"/>
</dbReference>
<dbReference type="InterPro" id="IPR047669">
    <property type="entry name" value="MtrAB_MtrB"/>
</dbReference>
<sequence>MLHLRPRGSRWLPEPVRRALTFWRRSIQARVVASTVLLSVAVIGVVGWYLLQQIQDGLLDHRVDAVVAEANDETAETRDRLEAVPGTDADVASQKADLIDPIIRRGATRGFYVVLAGPTGPGGRIADGGVNSSPLLDTSSVPISLEEHFDAEAPTAWTYTTIHTTDIDGTTTSSRGIVVGSQVLLPADANTYTLYYLFPLDEQEETMALVTRALLTAAVLLVVLVAGMTWLVTRQVVTPIRLARRVAERLAAGHLQERLRVSGEDDLARLATSFNQMASNLQRQIRQLEELSRVQRRFVSDVSHELRTPLTTVRMASDVLHDARGDFDATTARSAELLQTELDRFETLLADLLEISRFDAGAAVLDLDDINLVDVAHRIVDATRPLARQRNVEVVVQAPDHPCLAEADVRRVERVVRNLVTNAIDHTGTERAGGDIVVLVEGDEHAAAIAVRDYGVGLAPGEAAMVFNRFWRADPARARTSGGTGLGLSIALEDTHLHGGWLQAWGRPGEGAQFRLTLPRRAGAVLRHSPLPLVPADVTEPVS</sequence>
<evidence type="ECO:0000259" key="17">
    <source>
        <dbReference type="PROSITE" id="PS50885"/>
    </source>
</evidence>
<evidence type="ECO:0000256" key="10">
    <source>
        <dbReference type="ARBA" id="ARBA00022840"/>
    </source>
</evidence>
<dbReference type="InterPro" id="IPR003660">
    <property type="entry name" value="HAMP_dom"/>
</dbReference>
<dbReference type="PROSITE" id="PS50109">
    <property type="entry name" value="HIS_KIN"/>
    <property type="match status" value="1"/>
</dbReference>
<keyword evidence="4" id="KW-1003">Cell membrane</keyword>
<comment type="caution">
    <text evidence="18">The sequence shown here is derived from an EMBL/GenBank/DDBJ whole genome shotgun (WGS) entry which is preliminary data.</text>
</comment>
<evidence type="ECO:0000256" key="12">
    <source>
        <dbReference type="ARBA" id="ARBA00023012"/>
    </source>
</evidence>
<dbReference type="InterPro" id="IPR036890">
    <property type="entry name" value="HATPase_C_sf"/>
</dbReference>
<dbReference type="PANTHER" id="PTHR43547:SF2">
    <property type="entry name" value="HYBRID SIGNAL TRANSDUCTION HISTIDINE KINASE C"/>
    <property type="match status" value="1"/>
</dbReference>
<dbReference type="CDD" id="cd00075">
    <property type="entry name" value="HATPase"/>
    <property type="match status" value="1"/>
</dbReference>
<dbReference type="SUPFAM" id="SSF47384">
    <property type="entry name" value="Homodimeric domain of signal transducing histidine kinase"/>
    <property type="match status" value="1"/>
</dbReference>
<gene>
    <name evidence="18" type="primary">mtrB</name>
    <name evidence="18" type="ORF">GCM10023349_09250</name>
</gene>
<evidence type="ECO:0000313" key="19">
    <source>
        <dbReference type="Proteomes" id="UP001499974"/>
    </source>
</evidence>
<feature type="domain" description="HAMP" evidence="17">
    <location>
        <begin position="234"/>
        <end position="286"/>
    </location>
</feature>
<evidence type="ECO:0000256" key="5">
    <source>
        <dbReference type="ARBA" id="ARBA00022553"/>
    </source>
</evidence>
<keyword evidence="9 18" id="KW-0418">Kinase</keyword>
<keyword evidence="10" id="KW-0067">ATP-binding</keyword>
<feature type="transmembrane region" description="Helical" evidence="15">
    <location>
        <begin position="213"/>
        <end position="232"/>
    </location>
</feature>
<dbReference type="InterPro" id="IPR003594">
    <property type="entry name" value="HATPase_dom"/>
</dbReference>
<evidence type="ECO:0000256" key="11">
    <source>
        <dbReference type="ARBA" id="ARBA00022989"/>
    </source>
</evidence>
<dbReference type="InterPro" id="IPR036097">
    <property type="entry name" value="HisK_dim/P_sf"/>
</dbReference>
<dbReference type="PROSITE" id="PS50885">
    <property type="entry name" value="HAMP"/>
    <property type="match status" value="1"/>
</dbReference>
<dbReference type="GO" id="GO:0016301">
    <property type="term" value="F:kinase activity"/>
    <property type="evidence" value="ECO:0007669"/>
    <property type="project" value="UniProtKB-KW"/>
</dbReference>
<dbReference type="Proteomes" id="UP001499974">
    <property type="component" value="Unassembled WGS sequence"/>
</dbReference>
<proteinExistence type="predicted"/>
<keyword evidence="6" id="KW-0808">Transferase</keyword>
<keyword evidence="13 15" id="KW-0472">Membrane</keyword>
<organism evidence="18 19">
    <name type="scientific">Nocardioides conyzicola</name>
    <dbReference type="NCBI Taxonomy" id="1651781"/>
    <lineage>
        <taxon>Bacteria</taxon>
        <taxon>Bacillati</taxon>
        <taxon>Actinomycetota</taxon>
        <taxon>Actinomycetes</taxon>
        <taxon>Propionibacteriales</taxon>
        <taxon>Nocardioidaceae</taxon>
        <taxon>Nocardioides</taxon>
    </lineage>
</organism>
<evidence type="ECO:0000256" key="6">
    <source>
        <dbReference type="ARBA" id="ARBA00022679"/>
    </source>
</evidence>
<dbReference type="Gene3D" id="1.10.287.130">
    <property type="match status" value="1"/>
</dbReference>
<evidence type="ECO:0000256" key="3">
    <source>
        <dbReference type="ARBA" id="ARBA00012438"/>
    </source>
</evidence>
<feature type="transmembrane region" description="Helical" evidence="15">
    <location>
        <begin position="31"/>
        <end position="51"/>
    </location>
</feature>
<feature type="domain" description="Histidine kinase" evidence="16">
    <location>
        <begin position="301"/>
        <end position="522"/>
    </location>
</feature>
<evidence type="ECO:0000256" key="13">
    <source>
        <dbReference type="ARBA" id="ARBA00023136"/>
    </source>
</evidence>
<keyword evidence="12" id="KW-0902">Two-component regulatory system</keyword>
<dbReference type="PANTHER" id="PTHR43547">
    <property type="entry name" value="TWO-COMPONENT HISTIDINE KINASE"/>
    <property type="match status" value="1"/>
</dbReference>
<evidence type="ECO:0000256" key="15">
    <source>
        <dbReference type="SAM" id="Phobius"/>
    </source>
</evidence>
<dbReference type="Pfam" id="PF02518">
    <property type="entry name" value="HATPase_c"/>
    <property type="match status" value="1"/>
</dbReference>
<evidence type="ECO:0000256" key="7">
    <source>
        <dbReference type="ARBA" id="ARBA00022692"/>
    </source>
</evidence>
<evidence type="ECO:0000256" key="1">
    <source>
        <dbReference type="ARBA" id="ARBA00000085"/>
    </source>
</evidence>
<evidence type="ECO:0000256" key="9">
    <source>
        <dbReference type="ARBA" id="ARBA00022777"/>
    </source>
</evidence>
<keyword evidence="7 15" id="KW-0812">Transmembrane</keyword>
<evidence type="ECO:0000256" key="2">
    <source>
        <dbReference type="ARBA" id="ARBA00004651"/>
    </source>
</evidence>
<accession>A0ABP8WYL8</accession>
<keyword evidence="11 15" id="KW-1133">Transmembrane helix</keyword>
<dbReference type="PRINTS" id="PR00344">
    <property type="entry name" value="BCTRLSENSOR"/>
</dbReference>
<evidence type="ECO:0000259" key="16">
    <source>
        <dbReference type="PROSITE" id="PS50109"/>
    </source>
</evidence>
<dbReference type="Gene3D" id="3.30.565.10">
    <property type="entry name" value="Histidine kinase-like ATPase, C-terminal domain"/>
    <property type="match status" value="1"/>
</dbReference>
<protein>
    <recommendedName>
        <fullName evidence="14">Sensor histidine kinase MtrB</fullName>
        <ecNumber evidence="3">2.7.13.3</ecNumber>
    </recommendedName>
</protein>
<dbReference type="Gene3D" id="6.10.340.10">
    <property type="match status" value="1"/>
</dbReference>
<dbReference type="RefSeq" id="WP_345519715.1">
    <property type="nucleotide sequence ID" value="NZ_BAABKM010000002.1"/>
</dbReference>
<evidence type="ECO:0000313" key="18">
    <source>
        <dbReference type="EMBL" id="GAA4696001.1"/>
    </source>
</evidence>
<dbReference type="SUPFAM" id="SSF55874">
    <property type="entry name" value="ATPase domain of HSP90 chaperone/DNA topoisomerase II/histidine kinase"/>
    <property type="match status" value="1"/>
</dbReference>
<dbReference type="Pfam" id="PF00512">
    <property type="entry name" value="HisKA"/>
    <property type="match status" value="1"/>
</dbReference>
<dbReference type="SMART" id="SM00388">
    <property type="entry name" value="HisKA"/>
    <property type="match status" value="1"/>
</dbReference>
<dbReference type="CDD" id="cd06225">
    <property type="entry name" value="HAMP"/>
    <property type="match status" value="1"/>
</dbReference>
<keyword evidence="8" id="KW-0547">Nucleotide-binding</keyword>
<dbReference type="NCBIfam" id="NF040691">
    <property type="entry name" value="MtrAB_MtrB"/>
    <property type="match status" value="1"/>
</dbReference>
<dbReference type="EMBL" id="BAABKM010000002">
    <property type="protein sequence ID" value="GAA4696001.1"/>
    <property type="molecule type" value="Genomic_DNA"/>
</dbReference>
<keyword evidence="19" id="KW-1185">Reference proteome</keyword>
<evidence type="ECO:0000256" key="4">
    <source>
        <dbReference type="ARBA" id="ARBA00022475"/>
    </source>
</evidence>
<dbReference type="SMART" id="SM00387">
    <property type="entry name" value="HATPase_c"/>
    <property type="match status" value="1"/>
</dbReference>